<feature type="transmembrane region" description="Helical" evidence="1">
    <location>
        <begin position="65"/>
        <end position="84"/>
    </location>
</feature>
<evidence type="ECO:0008006" key="4">
    <source>
        <dbReference type="Google" id="ProtNLM"/>
    </source>
</evidence>
<keyword evidence="3" id="KW-1185">Reference proteome</keyword>
<keyword evidence="1" id="KW-0812">Transmembrane</keyword>
<name>A0A6G0TUN2_APHGL</name>
<comment type="caution">
    <text evidence="2">The sequence shown here is derived from an EMBL/GenBank/DDBJ whole genome shotgun (WGS) entry which is preliminary data.</text>
</comment>
<evidence type="ECO:0000313" key="3">
    <source>
        <dbReference type="Proteomes" id="UP000475862"/>
    </source>
</evidence>
<evidence type="ECO:0000256" key="1">
    <source>
        <dbReference type="SAM" id="Phobius"/>
    </source>
</evidence>
<feature type="non-terminal residue" evidence="2">
    <location>
        <position position="219"/>
    </location>
</feature>
<gene>
    <name evidence="2" type="ORF">AGLY_004663</name>
</gene>
<feature type="transmembrane region" description="Helical" evidence="1">
    <location>
        <begin position="150"/>
        <end position="172"/>
    </location>
</feature>
<feature type="transmembrane region" description="Helical" evidence="1">
    <location>
        <begin position="193"/>
        <end position="213"/>
    </location>
</feature>
<evidence type="ECO:0000313" key="2">
    <source>
        <dbReference type="EMBL" id="KAE9539411.1"/>
    </source>
</evidence>
<accession>A0A6G0TUN2</accession>
<proteinExistence type="predicted"/>
<dbReference type="AlphaFoldDB" id="A0A6G0TUN2"/>
<keyword evidence="1" id="KW-0472">Membrane</keyword>
<protein>
    <recommendedName>
        <fullName evidence="4">Transmembrane protein</fullName>
    </recommendedName>
</protein>
<dbReference type="Proteomes" id="UP000475862">
    <property type="component" value="Unassembled WGS sequence"/>
</dbReference>
<dbReference type="EMBL" id="VYZN01000014">
    <property type="protein sequence ID" value="KAE9539411.1"/>
    <property type="molecule type" value="Genomic_DNA"/>
</dbReference>
<reference evidence="2 3" key="1">
    <citation type="submission" date="2019-08" db="EMBL/GenBank/DDBJ databases">
        <title>The genome of the soybean aphid Biotype 1, its phylome, world population structure and adaptation to the North American continent.</title>
        <authorList>
            <person name="Giordano R."/>
            <person name="Donthu R.K."/>
            <person name="Hernandez A.G."/>
            <person name="Wright C.L."/>
            <person name="Zimin A.V."/>
        </authorList>
    </citation>
    <scope>NUCLEOTIDE SEQUENCE [LARGE SCALE GENOMIC DNA]</scope>
    <source>
        <tissue evidence="2">Whole aphids</tissue>
    </source>
</reference>
<sequence>MYIGGLKFVNTIINQFCKQFGLNCDNMLNVQIMLTLKLCTYKRVYHYNFLFCKQELTFETLTKHLYGYIITIIFVWFKIVWAALDIMVDHRVLKLEECTKERGSKIVLGLGVKLALEILIYKFKVHYKSNISNHIKHKQWSLNKKIVFVIWKQFSCGVKILLIIQLINYNVLKKIKCLLIYTNILHLFSSKVNFGYLLLVLTSIDIVYLRLYYQLFLNF</sequence>
<organism evidence="2 3">
    <name type="scientific">Aphis glycines</name>
    <name type="common">Soybean aphid</name>
    <dbReference type="NCBI Taxonomy" id="307491"/>
    <lineage>
        <taxon>Eukaryota</taxon>
        <taxon>Metazoa</taxon>
        <taxon>Ecdysozoa</taxon>
        <taxon>Arthropoda</taxon>
        <taxon>Hexapoda</taxon>
        <taxon>Insecta</taxon>
        <taxon>Pterygota</taxon>
        <taxon>Neoptera</taxon>
        <taxon>Paraneoptera</taxon>
        <taxon>Hemiptera</taxon>
        <taxon>Sternorrhyncha</taxon>
        <taxon>Aphidomorpha</taxon>
        <taxon>Aphidoidea</taxon>
        <taxon>Aphididae</taxon>
        <taxon>Aphidini</taxon>
        <taxon>Aphis</taxon>
        <taxon>Aphis</taxon>
    </lineage>
</organism>
<keyword evidence="1" id="KW-1133">Transmembrane helix</keyword>